<dbReference type="PANTHER" id="PTHR35204">
    <property type="entry name" value="YALI0A21131P"/>
    <property type="match status" value="1"/>
</dbReference>
<evidence type="ECO:0000313" key="1">
    <source>
        <dbReference type="EMBL" id="KAF2110837.1"/>
    </source>
</evidence>
<protein>
    <submittedName>
        <fullName evidence="1">Uncharacterized protein</fullName>
    </submittedName>
</protein>
<dbReference type="PANTHER" id="PTHR35204:SF1">
    <property type="entry name" value="ENTEROTOXIN"/>
    <property type="match status" value="1"/>
</dbReference>
<dbReference type="Proteomes" id="UP000799770">
    <property type="component" value="Unassembled WGS sequence"/>
</dbReference>
<keyword evidence="2" id="KW-1185">Reference proteome</keyword>
<sequence length="363" mass="41297">MKTWLRQITDFPALHKKCSGISWQALTETIANQHRTRARELLATLKNATQNKEAIPPAIKKVHELTHAILYTYHQYPTAANITSAEARNLTVSRCSSVYTEHISLNSLNDFELIIKQSINIVMKELCAWEWDLFAWSESHTTNLMNPSRALNDRMWTNRDLVQEFSEYTNKSQKLMDWLGWDDWHECDRKCNYNELCYISMWPVIYAPGKHQGGFYADEPYTAQEMYEFWRLRTIASLGRSSSQERGNGENLFVLTKPWKMLVITLGILDIIKGQSALSEPGGVIRPLKEDVALTSTNSCSAALVTGGGIRWQVFASFKADDSIFDTNTRQSNGGPSGVMFGDQRPVSLYTYQANAKSNESVQ</sequence>
<dbReference type="EMBL" id="ML977336">
    <property type="protein sequence ID" value="KAF2110837.1"/>
    <property type="molecule type" value="Genomic_DNA"/>
</dbReference>
<gene>
    <name evidence="1" type="ORF">BDV96DRAFT_666675</name>
</gene>
<dbReference type="InterPro" id="IPR038921">
    <property type="entry name" value="YOR389W-like"/>
</dbReference>
<organism evidence="1 2">
    <name type="scientific">Lophiotrema nucula</name>
    <dbReference type="NCBI Taxonomy" id="690887"/>
    <lineage>
        <taxon>Eukaryota</taxon>
        <taxon>Fungi</taxon>
        <taxon>Dikarya</taxon>
        <taxon>Ascomycota</taxon>
        <taxon>Pezizomycotina</taxon>
        <taxon>Dothideomycetes</taxon>
        <taxon>Pleosporomycetidae</taxon>
        <taxon>Pleosporales</taxon>
        <taxon>Lophiotremataceae</taxon>
        <taxon>Lophiotrema</taxon>
    </lineage>
</organism>
<evidence type="ECO:0000313" key="2">
    <source>
        <dbReference type="Proteomes" id="UP000799770"/>
    </source>
</evidence>
<accession>A0A6A5YWA0</accession>
<dbReference type="OrthoDB" id="10261782at2759"/>
<proteinExistence type="predicted"/>
<name>A0A6A5YWA0_9PLEO</name>
<reference evidence="1" key="1">
    <citation type="journal article" date="2020" name="Stud. Mycol.">
        <title>101 Dothideomycetes genomes: a test case for predicting lifestyles and emergence of pathogens.</title>
        <authorList>
            <person name="Haridas S."/>
            <person name="Albert R."/>
            <person name="Binder M."/>
            <person name="Bloem J."/>
            <person name="Labutti K."/>
            <person name="Salamov A."/>
            <person name="Andreopoulos B."/>
            <person name="Baker S."/>
            <person name="Barry K."/>
            <person name="Bills G."/>
            <person name="Bluhm B."/>
            <person name="Cannon C."/>
            <person name="Castanera R."/>
            <person name="Culley D."/>
            <person name="Daum C."/>
            <person name="Ezra D."/>
            <person name="Gonzalez J."/>
            <person name="Henrissat B."/>
            <person name="Kuo A."/>
            <person name="Liang C."/>
            <person name="Lipzen A."/>
            <person name="Lutzoni F."/>
            <person name="Magnuson J."/>
            <person name="Mondo S."/>
            <person name="Nolan M."/>
            <person name="Ohm R."/>
            <person name="Pangilinan J."/>
            <person name="Park H.-J."/>
            <person name="Ramirez L."/>
            <person name="Alfaro M."/>
            <person name="Sun H."/>
            <person name="Tritt A."/>
            <person name="Yoshinaga Y."/>
            <person name="Zwiers L.-H."/>
            <person name="Turgeon B."/>
            <person name="Goodwin S."/>
            <person name="Spatafora J."/>
            <person name="Crous P."/>
            <person name="Grigoriev I."/>
        </authorList>
    </citation>
    <scope>NUCLEOTIDE SEQUENCE</scope>
    <source>
        <strain evidence="1">CBS 627.86</strain>
    </source>
</reference>
<dbReference type="AlphaFoldDB" id="A0A6A5YWA0"/>